<accession>A0A4Y2LB18</accession>
<name>A0A4Y2LB18_ARAVE</name>
<dbReference type="Proteomes" id="UP000499080">
    <property type="component" value="Unassembled WGS sequence"/>
</dbReference>
<evidence type="ECO:0000313" key="2">
    <source>
        <dbReference type="EMBL" id="GBN11702.1"/>
    </source>
</evidence>
<evidence type="ECO:0000256" key="1">
    <source>
        <dbReference type="SAM" id="Phobius"/>
    </source>
</evidence>
<gene>
    <name evidence="2" type="ORF">AVEN_113003_1</name>
</gene>
<comment type="caution">
    <text evidence="2">The sequence shown here is derived from an EMBL/GenBank/DDBJ whole genome shotgun (WGS) entry which is preliminary data.</text>
</comment>
<keyword evidence="3" id="KW-1185">Reference proteome</keyword>
<keyword evidence="1" id="KW-0472">Membrane</keyword>
<organism evidence="2 3">
    <name type="scientific">Araneus ventricosus</name>
    <name type="common">Orbweaver spider</name>
    <name type="synonym">Epeira ventricosa</name>
    <dbReference type="NCBI Taxonomy" id="182803"/>
    <lineage>
        <taxon>Eukaryota</taxon>
        <taxon>Metazoa</taxon>
        <taxon>Ecdysozoa</taxon>
        <taxon>Arthropoda</taxon>
        <taxon>Chelicerata</taxon>
        <taxon>Arachnida</taxon>
        <taxon>Araneae</taxon>
        <taxon>Araneomorphae</taxon>
        <taxon>Entelegynae</taxon>
        <taxon>Araneoidea</taxon>
        <taxon>Araneidae</taxon>
        <taxon>Araneus</taxon>
    </lineage>
</organism>
<keyword evidence="1" id="KW-1133">Transmembrane helix</keyword>
<sequence length="124" mass="14360">MWDHHISWKLKLQKFYGRDRFKTVVCVTPSLICKKSQRAPYHFVAGLSRAISCQDGRSAEFSFFSTIGLKFGSSSCAFWIKRLKEKKSVVVTTITVFIPNFFLAFEQCLQLSLHGLRDRESIFQ</sequence>
<reference evidence="2 3" key="1">
    <citation type="journal article" date="2019" name="Sci. Rep.">
        <title>Orb-weaving spider Araneus ventricosus genome elucidates the spidroin gene catalogue.</title>
        <authorList>
            <person name="Kono N."/>
            <person name="Nakamura H."/>
            <person name="Ohtoshi R."/>
            <person name="Moran D.A.P."/>
            <person name="Shinohara A."/>
            <person name="Yoshida Y."/>
            <person name="Fujiwara M."/>
            <person name="Mori M."/>
            <person name="Tomita M."/>
            <person name="Arakawa K."/>
        </authorList>
    </citation>
    <scope>NUCLEOTIDE SEQUENCE [LARGE SCALE GENOMIC DNA]</scope>
</reference>
<proteinExistence type="predicted"/>
<dbReference type="EMBL" id="BGPR01005603">
    <property type="protein sequence ID" value="GBN11702.1"/>
    <property type="molecule type" value="Genomic_DNA"/>
</dbReference>
<feature type="transmembrane region" description="Helical" evidence="1">
    <location>
        <begin position="88"/>
        <end position="105"/>
    </location>
</feature>
<dbReference type="AlphaFoldDB" id="A0A4Y2LB18"/>
<keyword evidence="1" id="KW-0812">Transmembrane</keyword>
<evidence type="ECO:0000313" key="3">
    <source>
        <dbReference type="Proteomes" id="UP000499080"/>
    </source>
</evidence>
<protein>
    <submittedName>
        <fullName evidence="2">Uncharacterized protein</fullName>
    </submittedName>
</protein>